<evidence type="ECO:0000313" key="5">
    <source>
        <dbReference type="Proteomes" id="UP000053462"/>
    </source>
</evidence>
<dbReference type="EMBL" id="LLYW01000013">
    <property type="protein sequence ID" value="KUH33943.1"/>
    <property type="molecule type" value="Genomic_DNA"/>
</dbReference>
<comment type="caution">
    <text evidence="4">The sequence shown here is derived from an EMBL/GenBank/DDBJ whole genome shotgun (WGS) entry which is preliminary data.</text>
</comment>
<evidence type="ECO:0000313" key="4">
    <source>
        <dbReference type="EMBL" id="KUH33943.1"/>
    </source>
</evidence>
<keyword evidence="2" id="KW-0051">Antiviral defense</keyword>
<dbReference type="OrthoDB" id="57429at2157"/>
<sequence length="419" mass="47222">MCRKQITRSEFERFVISDPETGEPVLHLCRTCYELWHLGGKLPKTEVFVRTGKDFREDHRKSVELPFSRFHWLDSAKLLESVSFPEGSEVLLRNTLDPRGVPAGYVPIPYVVADYAKLTEDGNIMDLEKLAENSVGAGRIAVLKADVDDLGLIFGTGLPKTNPALVANLSRLLDYFFKAYLNSIIRGEVSIGRNLPELPTARELGAEKHPGNHGTKANIVVVYAGGDDLFILGAWNEIFNLAFRIRELLREYTGRNPNVTLSAGIGTFPHSYQVERMAIVTEERLETAKDEGKDRICLMGRSIPEDGTFTVSYPWGLYSELWRKYGKPFHIGAGKLALNGKEVPKSALWKLLEFRELYSMDPLGVSWSYLAAYHLSRAGLDESMKDIVALDVRKYRAGEPQEIFWIDGILKILLMAVRR</sequence>
<dbReference type="Proteomes" id="UP000053462">
    <property type="component" value="Unassembled WGS sequence"/>
</dbReference>
<gene>
    <name evidence="4" type="ORF">APY94_04225</name>
</gene>
<dbReference type="InterPro" id="IPR000160">
    <property type="entry name" value="GGDEF_dom"/>
</dbReference>
<feature type="domain" description="GGDEF" evidence="3">
    <location>
        <begin position="138"/>
        <end position="301"/>
    </location>
</feature>
<evidence type="ECO:0000259" key="3">
    <source>
        <dbReference type="PROSITE" id="PS50887"/>
    </source>
</evidence>
<evidence type="ECO:0000256" key="2">
    <source>
        <dbReference type="ARBA" id="ARBA00023118"/>
    </source>
</evidence>
<dbReference type="Pfam" id="PF22335">
    <property type="entry name" value="Cas10-Cmr2_palm2"/>
    <property type="match status" value="1"/>
</dbReference>
<dbReference type="InterPro" id="IPR013408">
    <property type="entry name" value="Cas10/Csm1"/>
</dbReference>
<dbReference type="AlphaFoldDB" id="A0A100XYQ9"/>
<dbReference type="PROSITE" id="PS50887">
    <property type="entry name" value="GGDEF"/>
    <property type="match status" value="1"/>
</dbReference>
<keyword evidence="5" id="KW-1185">Reference proteome</keyword>
<accession>A0A100XYQ9</accession>
<organism evidence="4 5">
    <name type="scientific">Thermococcus celericrescens</name>
    <dbReference type="NCBI Taxonomy" id="227598"/>
    <lineage>
        <taxon>Archaea</taxon>
        <taxon>Methanobacteriati</taxon>
        <taxon>Methanobacteriota</taxon>
        <taxon>Thermococci</taxon>
        <taxon>Thermococcales</taxon>
        <taxon>Thermococcaceae</taxon>
        <taxon>Thermococcus</taxon>
    </lineage>
</organism>
<dbReference type="NCBIfam" id="TIGR02578">
    <property type="entry name" value="cas_TM1811_Csm1"/>
    <property type="match status" value="1"/>
</dbReference>
<dbReference type="InterPro" id="IPR043128">
    <property type="entry name" value="Rev_trsase/Diguanyl_cyclase"/>
</dbReference>
<keyword evidence="1" id="KW-0547">Nucleotide-binding</keyword>
<dbReference type="Gene3D" id="3.30.70.270">
    <property type="match status" value="1"/>
</dbReference>
<dbReference type="STRING" id="227598.APY94_04225"/>
<name>A0A100XYQ9_9EURY</name>
<dbReference type="InterPro" id="IPR054767">
    <property type="entry name" value="Cas10-Cmr2_palm2"/>
</dbReference>
<proteinExistence type="predicted"/>
<dbReference type="PANTHER" id="PTHR36528:SF1">
    <property type="entry name" value="CRISPR SYSTEM SINGLE-STRAND-SPECIFIC DEOXYRIBONUCLEASE CAS10_CSM1 (SUBTYPE III-A)"/>
    <property type="match status" value="1"/>
</dbReference>
<reference evidence="4 5" key="1">
    <citation type="submission" date="2015-10" db="EMBL/GenBank/DDBJ databases">
        <title>Draft genome sequence of Thermococcus celericrescens strain DSM 17994.</title>
        <authorList>
            <person name="Hong S.-J."/>
            <person name="Park C.-E."/>
            <person name="Shin J.-H."/>
        </authorList>
    </citation>
    <scope>NUCLEOTIDE SEQUENCE [LARGE SCALE GENOMIC DNA]</scope>
    <source>
        <strain evidence="4 5">DSM 17994</strain>
    </source>
</reference>
<protein>
    <recommendedName>
        <fullName evidence="3">GGDEF domain-containing protein</fullName>
    </recommendedName>
</protein>
<dbReference type="GO" id="GO:0051607">
    <property type="term" value="P:defense response to virus"/>
    <property type="evidence" value="ECO:0007669"/>
    <property type="project" value="UniProtKB-KW"/>
</dbReference>
<dbReference type="InterPro" id="IPR052117">
    <property type="entry name" value="Cas10/Csm1_subtype-III-A"/>
</dbReference>
<evidence type="ECO:0000256" key="1">
    <source>
        <dbReference type="ARBA" id="ARBA00022741"/>
    </source>
</evidence>
<dbReference type="GO" id="GO:0000166">
    <property type="term" value="F:nucleotide binding"/>
    <property type="evidence" value="ECO:0007669"/>
    <property type="project" value="UniProtKB-KW"/>
</dbReference>
<dbReference type="PANTHER" id="PTHR36528">
    <property type="entry name" value="CRISPR SYSTEM SINGLE-STRAND-SPECIFIC DEOXYRIBONUCLEASE CAS10/CSM1 (SUBTYPE III-A)"/>
    <property type="match status" value="1"/>
</dbReference>